<dbReference type="PROSITE" id="PS51257">
    <property type="entry name" value="PROKAR_LIPOPROTEIN"/>
    <property type="match status" value="1"/>
</dbReference>
<proteinExistence type="predicted"/>
<sequence length="272" mass="30543">MNRLLIFLLSTSLVFSACQPENSADNTASDINSTGMAHTNPPAEGFNEANSDEEAVNIADSVMQAMGGRQAWDTTRYFTWNFFGARTLLWDKQSGDVRIEVPRDSSVYIVNVNSDQGKVMMGGQELTNPDSLSKYLQKGKSMWINDSYWLFMPFKLKDSGVTLTYVGEDTIQGGDPAEVLELRFDNVGDTPQNKYHVFVDPNDHFVKQWAYYPEAAMDTPRFVTPWANYKEHGALMLSGDRGERQITDIEVLESVPEGTFTNAQDFQLLKSS</sequence>
<dbReference type="AlphaFoldDB" id="A0AA49JKE4"/>
<organism evidence="2">
    <name type="scientific">Roseihalotalea indica</name>
    <dbReference type="NCBI Taxonomy" id="2867963"/>
    <lineage>
        <taxon>Bacteria</taxon>
        <taxon>Pseudomonadati</taxon>
        <taxon>Bacteroidota</taxon>
        <taxon>Cytophagia</taxon>
        <taxon>Cytophagales</taxon>
        <taxon>Catalimonadaceae</taxon>
        <taxon>Roseihalotalea</taxon>
    </lineage>
</organism>
<reference evidence="2" key="2">
    <citation type="journal article" date="2024" name="Antonie Van Leeuwenhoek">
        <title>Roseihalotalea indica gen. nov., sp. nov., a halophilic Bacteroidetes from mesopelagic Southwest Indian Ocean with higher carbohydrate metabolic potential.</title>
        <authorList>
            <person name="Chen B."/>
            <person name="Zhang M."/>
            <person name="Lin D."/>
            <person name="Ye J."/>
            <person name="Tang K."/>
        </authorList>
    </citation>
    <scope>NUCLEOTIDE SEQUENCE</scope>
    <source>
        <strain evidence="2">TK19036</strain>
    </source>
</reference>
<dbReference type="EMBL" id="CP120682">
    <property type="protein sequence ID" value="WKN40276.1"/>
    <property type="molecule type" value="Genomic_DNA"/>
</dbReference>
<protein>
    <recommendedName>
        <fullName evidence="3">Outer membrane lipoprotein-sorting protein</fullName>
    </recommendedName>
</protein>
<feature type="chain" id="PRO_5041357320" description="Outer membrane lipoprotein-sorting protein" evidence="1">
    <location>
        <begin position="24"/>
        <end position="272"/>
    </location>
</feature>
<evidence type="ECO:0008006" key="3">
    <source>
        <dbReference type="Google" id="ProtNLM"/>
    </source>
</evidence>
<name>A0AA49JKE4_9BACT</name>
<evidence type="ECO:0000313" key="2">
    <source>
        <dbReference type="EMBL" id="WKN40276.1"/>
    </source>
</evidence>
<gene>
    <name evidence="2" type="ORF">K4G66_16410</name>
</gene>
<evidence type="ECO:0000256" key="1">
    <source>
        <dbReference type="SAM" id="SignalP"/>
    </source>
</evidence>
<reference evidence="2" key="1">
    <citation type="journal article" date="2023" name="Comput. Struct. Biotechnol. J.">
        <title>Discovery of a novel marine Bacteroidetes with a rich repertoire of carbohydrate-active enzymes.</title>
        <authorList>
            <person name="Chen B."/>
            <person name="Liu G."/>
            <person name="Chen Q."/>
            <person name="Wang H."/>
            <person name="Liu L."/>
            <person name="Tang K."/>
        </authorList>
    </citation>
    <scope>NUCLEOTIDE SEQUENCE</scope>
    <source>
        <strain evidence="2">TK19036</strain>
    </source>
</reference>
<feature type="signal peptide" evidence="1">
    <location>
        <begin position="1"/>
        <end position="23"/>
    </location>
</feature>
<accession>A0AA49JKE4</accession>
<keyword evidence="1" id="KW-0732">Signal</keyword>